<name>A0A811V2G3_CERCA</name>
<keyword evidence="3" id="KW-1185">Reference proteome</keyword>
<dbReference type="GO" id="GO:0008569">
    <property type="term" value="F:minus-end-directed microtubule motor activity"/>
    <property type="evidence" value="ECO:0007669"/>
    <property type="project" value="InterPro"/>
</dbReference>
<dbReference type="GO" id="GO:0030286">
    <property type="term" value="C:dynein complex"/>
    <property type="evidence" value="ECO:0007669"/>
    <property type="project" value="InterPro"/>
</dbReference>
<dbReference type="EMBL" id="CAJHJT010000034">
    <property type="protein sequence ID" value="CAD7004046.1"/>
    <property type="molecule type" value="Genomic_DNA"/>
</dbReference>
<evidence type="ECO:0000259" key="1">
    <source>
        <dbReference type="Pfam" id="PF03028"/>
    </source>
</evidence>
<sequence>MDKSFVEPPLFDLNASFLDSSPRIPLVFLLSPGSDPMASLFMYAKQRNMYDKTKTISLGQGQGPRAEKLIMEANRYGHWVVLQNCHVAVSWMGELERICNDTSLAESAHPDYRLWCTSYPSMYSPYRCYRIR</sequence>
<evidence type="ECO:0000313" key="3">
    <source>
        <dbReference type="Proteomes" id="UP000606786"/>
    </source>
</evidence>
<gene>
    <name evidence="2" type="ORF">CCAP1982_LOCUS12471</name>
</gene>
<feature type="domain" description="Dynein heavy chain region D6 P-loop" evidence="1">
    <location>
        <begin position="22"/>
        <end position="125"/>
    </location>
</feature>
<dbReference type="Gene3D" id="3.40.50.300">
    <property type="entry name" value="P-loop containing nucleotide triphosphate hydrolases"/>
    <property type="match status" value="1"/>
</dbReference>
<accession>A0A811V2G3</accession>
<dbReference type="AlphaFoldDB" id="A0A811V2G3"/>
<dbReference type="PANTHER" id="PTHR22878">
    <property type="entry name" value="DYNEIN HEAVY CHAIN 6, AXONEMAL-LIKE-RELATED"/>
    <property type="match status" value="1"/>
</dbReference>
<comment type="caution">
    <text evidence="2">The sequence shown here is derived from an EMBL/GenBank/DDBJ whole genome shotgun (WGS) entry which is preliminary data.</text>
</comment>
<dbReference type="GO" id="GO:0007018">
    <property type="term" value="P:microtubule-based movement"/>
    <property type="evidence" value="ECO:0007669"/>
    <property type="project" value="InterPro"/>
</dbReference>
<dbReference type="Proteomes" id="UP000606786">
    <property type="component" value="Unassembled WGS sequence"/>
</dbReference>
<dbReference type="Pfam" id="PF03028">
    <property type="entry name" value="Dynein_heavy"/>
    <property type="match status" value="1"/>
</dbReference>
<organism evidence="2 3">
    <name type="scientific">Ceratitis capitata</name>
    <name type="common">Mediterranean fruit fly</name>
    <name type="synonym">Tephritis capitata</name>
    <dbReference type="NCBI Taxonomy" id="7213"/>
    <lineage>
        <taxon>Eukaryota</taxon>
        <taxon>Metazoa</taxon>
        <taxon>Ecdysozoa</taxon>
        <taxon>Arthropoda</taxon>
        <taxon>Hexapoda</taxon>
        <taxon>Insecta</taxon>
        <taxon>Pterygota</taxon>
        <taxon>Neoptera</taxon>
        <taxon>Endopterygota</taxon>
        <taxon>Diptera</taxon>
        <taxon>Brachycera</taxon>
        <taxon>Muscomorpha</taxon>
        <taxon>Tephritoidea</taxon>
        <taxon>Tephritidae</taxon>
        <taxon>Ceratitis</taxon>
        <taxon>Ceratitis</taxon>
    </lineage>
</organism>
<dbReference type="FunFam" id="3.40.50.300:FF:000362">
    <property type="entry name" value="Dynein, axonemal, heavy chain 6"/>
    <property type="match status" value="1"/>
</dbReference>
<dbReference type="GO" id="GO:0051959">
    <property type="term" value="F:dynein light intermediate chain binding"/>
    <property type="evidence" value="ECO:0007669"/>
    <property type="project" value="InterPro"/>
</dbReference>
<proteinExistence type="predicted"/>
<protein>
    <submittedName>
        <fullName evidence="2">(Mediterranean fruit fly) hypothetical protein</fullName>
    </submittedName>
</protein>
<dbReference type="GO" id="GO:0045505">
    <property type="term" value="F:dynein intermediate chain binding"/>
    <property type="evidence" value="ECO:0007669"/>
    <property type="project" value="InterPro"/>
</dbReference>
<evidence type="ECO:0000313" key="2">
    <source>
        <dbReference type="EMBL" id="CAD7004046.1"/>
    </source>
</evidence>
<dbReference type="InterPro" id="IPR027417">
    <property type="entry name" value="P-loop_NTPase"/>
</dbReference>
<dbReference type="PANTHER" id="PTHR22878:SF68">
    <property type="entry name" value="DYNEIN HEAVY CHAIN 6, AXONEMAL-LIKE"/>
    <property type="match status" value="1"/>
</dbReference>
<dbReference type="InterPro" id="IPR026983">
    <property type="entry name" value="DHC"/>
</dbReference>
<dbReference type="InterPro" id="IPR004273">
    <property type="entry name" value="Dynein_heavy_D6_P-loop"/>
</dbReference>
<reference evidence="2" key="1">
    <citation type="submission" date="2020-11" db="EMBL/GenBank/DDBJ databases">
        <authorList>
            <person name="Whitehead M."/>
        </authorList>
    </citation>
    <scope>NUCLEOTIDE SEQUENCE</scope>
    <source>
        <strain evidence="2">EGII</strain>
    </source>
</reference>